<evidence type="ECO:0000313" key="1">
    <source>
        <dbReference type="EMBL" id="MBX03902.1"/>
    </source>
</evidence>
<protein>
    <submittedName>
        <fullName evidence="1">Uncharacterized protein</fullName>
    </submittedName>
</protein>
<reference evidence="1" key="1">
    <citation type="submission" date="2018-02" db="EMBL/GenBank/DDBJ databases">
        <title>Rhizophora mucronata_Transcriptome.</title>
        <authorList>
            <person name="Meera S.P."/>
            <person name="Sreeshan A."/>
            <person name="Augustine A."/>
        </authorList>
    </citation>
    <scope>NUCLEOTIDE SEQUENCE</scope>
    <source>
        <tissue evidence="1">Leaf</tissue>
    </source>
</reference>
<dbReference type="EMBL" id="GGEC01023418">
    <property type="protein sequence ID" value="MBX03902.1"/>
    <property type="molecule type" value="Transcribed_RNA"/>
</dbReference>
<name>A0A2P2KDT9_RHIMU</name>
<sequence length="60" mass="6738">MISVAHMDSTKIVDIGITQMLSLVTSYDSDANLDVSFQTFPQSFITLFMTLVMFKCPSRN</sequence>
<accession>A0A2P2KDT9</accession>
<dbReference type="AlphaFoldDB" id="A0A2P2KDT9"/>
<proteinExistence type="predicted"/>
<organism evidence="1">
    <name type="scientific">Rhizophora mucronata</name>
    <name type="common">Asiatic mangrove</name>
    <dbReference type="NCBI Taxonomy" id="61149"/>
    <lineage>
        <taxon>Eukaryota</taxon>
        <taxon>Viridiplantae</taxon>
        <taxon>Streptophyta</taxon>
        <taxon>Embryophyta</taxon>
        <taxon>Tracheophyta</taxon>
        <taxon>Spermatophyta</taxon>
        <taxon>Magnoliopsida</taxon>
        <taxon>eudicotyledons</taxon>
        <taxon>Gunneridae</taxon>
        <taxon>Pentapetalae</taxon>
        <taxon>rosids</taxon>
        <taxon>fabids</taxon>
        <taxon>Malpighiales</taxon>
        <taxon>Rhizophoraceae</taxon>
        <taxon>Rhizophora</taxon>
    </lineage>
</organism>